<feature type="chain" id="PRO_5046394284" description="DUF5626 domain-containing protein" evidence="2">
    <location>
        <begin position="26"/>
        <end position="183"/>
    </location>
</feature>
<gene>
    <name evidence="3" type="ORF">P5F74_16995</name>
</gene>
<sequence length="183" mass="19495">MKKILVSSIIASAVFIGLNNSSAFAEEISISTEHQQVIEDNLSNDLSENEMKNLNNTIDFAETSNEEIGARFVTHAARGTAKAVGVRSGAKYIVSAAAETHRLKFGWTVTATAELSNYNNGNHTHKIKGSTDAALGGKKATSIINRNMSLSSKGSAYWAKGIHTAAYGAQIDSGVTGDITYLR</sequence>
<evidence type="ECO:0008006" key="5">
    <source>
        <dbReference type="Google" id="ProtNLM"/>
    </source>
</evidence>
<dbReference type="Proteomes" id="UP001341820">
    <property type="component" value="Unassembled WGS sequence"/>
</dbReference>
<keyword evidence="4" id="KW-1185">Reference proteome</keyword>
<evidence type="ECO:0000313" key="4">
    <source>
        <dbReference type="Proteomes" id="UP001341820"/>
    </source>
</evidence>
<evidence type="ECO:0000256" key="2">
    <source>
        <dbReference type="SAM" id="SignalP"/>
    </source>
</evidence>
<reference evidence="3 4" key="1">
    <citation type="submission" date="2023-03" db="EMBL/GenBank/DDBJ databases">
        <title>Bacillus Genome Sequencing.</title>
        <authorList>
            <person name="Dunlap C."/>
        </authorList>
    </citation>
    <scope>NUCLEOTIDE SEQUENCE [LARGE SCALE GENOMIC DNA]</scope>
    <source>
        <strain evidence="3 4">B-4107</strain>
    </source>
</reference>
<dbReference type="RefSeq" id="WP_328238498.1">
    <property type="nucleotide sequence ID" value="NZ_JAROAS010000043.1"/>
</dbReference>
<name>A0ABU6NQ40_9BACI</name>
<keyword evidence="2" id="KW-0732">Signal</keyword>
<keyword evidence="1" id="KW-0175">Coiled coil</keyword>
<evidence type="ECO:0000256" key="1">
    <source>
        <dbReference type="SAM" id="Coils"/>
    </source>
</evidence>
<protein>
    <recommendedName>
        <fullName evidence="5">DUF5626 domain-containing protein</fullName>
    </recommendedName>
</protein>
<comment type="caution">
    <text evidence="3">The sequence shown here is derived from an EMBL/GenBank/DDBJ whole genome shotgun (WGS) entry which is preliminary data.</text>
</comment>
<feature type="signal peptide" evidence="2">
    <location>
        <begin position="1"/>
        <end position="25"/>
    </location>
</feature>
<organism evidence="3 4">
    <name type="scientific">Shouchella miscanthi</name>
    <dbReference type="NCBI Taxonomy" id="2598861"/>
    <lineage>
        <taxon>Bacteria</taxon>
        <taxon>Bacillati</taxon>
        <taxon>Bacillota</taxon>
        <taxon>Bacilli</taxon>
        <taxon>Bacillales</taxon>
        <taxon>Bacillaceae</taxon>
        <taxon>Shouchella</taxon>
    </lineage>
</organism>
<proteinExistence type="predicted"/>
<evidence type="ECO:0000313" key="3">
    <source>
        <dbReference type="EMBL" id="MED4129834.1"/>
    </source>
</evidence>
<dbReference type="EMBL" id="JAROAS010000043">
    <property type="protein sequence ID" value="MED4129834.1"/>
    <property type="molecule type" value="Genomic_DNA"/>
</dbReference>
<feature type="coiled-coil region" evidence="1">
    <location>
        <begin position="44"/>
        <end position="71"/>
    </location>
</feature>
<accession>A0ABU6NQ40</accession>